<proteinExistence type="predicted"/>
<comment type="caution">
    <text evidence="1">The sequence shown here is derived from an EMBL/GenBank/DDBJ whole genome shotgun (WGS) entry which is preliminary data.</text>
</comment>
<protein>
    <submittedName>
        <fullName evidence="1">Uncharacterized protein</fullName>
    </submittedName>
</protein>
<gene>
    <name evidence="1" type="ORF">NM208_g3665</name>
</gene>
<keyword evidence="2" id="KW-1185">Reference proteome</keyword>
<organism evidence="1 2">
    <name type="scientific">Fusarium decemcellulare</name>
    <dbReference type="NCBI Taxonomy" id="57161"/>
    <lineage>
        <taxon>Eukaryota</taxon>
        <taxon>Fungi</taxon>
        <taxon>Dikarya</taxon>
        <taxon>Ascomycota</taxon>
        <taxon>Pezizomycotina</taxon>
        <taxon>Sordariomycetes</taxon>
        <taxon>Hypocreomycetidae</taxon>
        <taxon>Hypocreales</taxon>
        <taxon>Nectriaceae</taxon>
        <taxon>Fusarium</taxon>
        <taxon>Fusarium decemcellulare species complex</taxon>
    </lineage>
</organism>
<evidence type="ECO:0000313" key="1">
    <source>
        <dbReference type="EMBL" id="KAJ3543281.1"/>
    </source>
</evidence>
<dbReference type="Proteomes" id="UP001148629">
    <property type="component" value="Unassembled WGS sequence"/>
</dbReference>
<sequence length="599" mass="66832">MDAMSQLDRQLRDLAEASAYASFLLEASFRTCLQHLPACGHLAYGPSRKSESHLDALFERLQNLEEKCLHLASNLSTQPRSQERQFSPASFDVESLAYVVPTSGQHTTSSPSTTSLAQTAPETDPMTGESSSSCIAKRPQHSLDASTLLKRAFDQVLGLKQQNINEWMACSDACIRQEISKACVQNFWKYYQLDIFPNFINTKLMHLIPDIIAMPEVSLDPATVVLYYGILYQGSLVASTDLTRQDKNLTQSMYICCLREMPTWLQKGSGTKVDLIAGVLLARVAAQQADFESAWNMHRLACQCVRQLNLHKIDADNLGGLMNSDRLSSEANQDRGSLWGLALADLIFRLIHDKPALLMTDLAEWQVNIPWLDVGPKPLQPHVPTLVSLAKSQLVLILLRFFDTVDREGENKVAMADRVRFLCAEVEQLFLEWAVEDLMKTQEANVSSWWALYDVMLTGYCSILFMLHKMTATQLVSSGVPIMDEDVALTSLIIKAARRVLDLACQSLKLYPHPAALCGVFGSFRCYVAYDYLARHLSRGNSQEPEHVVTSDIALLESLTQNIAAIADIDKTLLPVVFVLLEVNQAIYAAWAEQAETSF</sequence>
<reference evidence="1" key="1">
    <citation type="submission" date="2022-08" db="EMBL/GenBank/DDBJ databases">
        <title>Genome Sequence of Fusarium decemcellulare.</title>
        <authorList>
            <person name="Buettner E."/>
        </authorList>
    </citation>
    <scope>NUCLEOTIDE SEQUENCE</scope>
    <source>
        <strain evidence="1">Babe19</strain>
    </source>
</reference>
<accession>A0ACC1SNK9</accession>
<name>A0ACC1SNK9_9HYPO</name>
<evidence type="ECO:0000313" key="2">
    <source>
        <dbReference type="Proteomes" id="UP001148629"/>
    </source>
</evidence>
<dbReference type="EMBL" id="JANRMS010000252">
    <property type="protein sequence ID" value="KAJ3543281.1"/>
    <property type="molecule type" value="Genomic_DNA"/>
</dbReference>